<evidence type="ECO:0000313" key="2">
    <source>
        <dbReference type="Proteomes" id="UP000007519"/>
    </source>
</evidence>
<proteinExistence type="predicted"/>
<reference evidence="1 2" key="1">
    <citation type="journal article" date="2012" name="Stand. Genomic Sci.">
        <title>Complete genome sequencing and analysis of Saprospira grandis str. Lewin, a predatory marine bacterium.</title>
        <authorList>
            <person name="Saw J.H."/>
            <person name="Yuryev A."/>
            <person name="Kanbe M."/>
            <person name="Hou S."/>
            <person name="Young A.G."/>
            <person name="Aizawa S."/>
            <person name="Alam M."/>
        </authorList>
    </citation>
    <scope>NUCLEOTIDE SEQUENCE [LARGE SCALE GENOMIC DNA]</scope>
    <source>
        <strain evidence="1 2">Lewin</strain>
    </source>
</reference>
<keyword evidence="2" id="KW-1185">Reference proteome</keyword>
<sequence>MSILLFWGCPSLRSGRAIPQLAARSALRGLCPLGLPPLAALLQPLSLRRLRRLSTVNLDQKGALGLADQLVFQ</sequence>
<gene>
    <name evidence="1" type="ordered locus">SGRA_0467</name>
</gene>
<dbReference type="AlphaFoldDB" id="H6L9M8"/>
<dbReference type="KEGG" id="sgn:SGRA_0467"/>
<name>H6L9M8_SAPGL</name>
<evidence type="ECO:0000313" key="1">
    <source>
        <dbReference type="EMBL" id="AFC23206.1"/>
    </source>
</evidence>
<accession>H6L9M8</accession>
<organism evidence="1 2">
    <name type="scientific">Saprospira grandis (strain Lewin)</name>
    <dbReference type="NCBI Taxonomy" id="984262"/>
    <lineage>
        <taxon>Bacteria</taxon>
        <taxon>Pseudomonadati</taxon>
        <taxon>Bacteroidota</taxon>
        <taxon>Saprospiria</taxon>
        <taxon>Saprospirales</taxon>
        <taxon>Saprospiraceae</taxon>
        <taxon>Saprospira</taxon>
    </lineage>
</organism>
<dbReference type="HOGENOM" id="CLU_2702700_0_0_10"/>
<protein>
    <submittedName>
        <fullName evidence="1">Uncharacterized protein</fullName>
    </submittedName>
</protein>
<dbReference type="EMBL" id="CP002831">
    <property type="protein sequence ID" value="AFC23206.1"/>
    <property type="molecule type" value="Genomic_DNA"/>
</dbReference>
<dbReference type="STRING" id="984262.SGRA_0467"/>
<dbReference type="Proteomes" id="UP000007519">
    <property type="component" value="Chromosome"/>
</dbReference>